<evidence type="ECO:0000313" key="15">
    <source>
        <dbReference type="Proteomes" id="UP000515756"/>
    </source>
</evidence>
<dbReference type="Proteomes" id="UP001218423">
    <property type="component" value="Chromosome"/>
</dbReference>
<dbReference type="Proteomes" id="UP001304847">
    <property type="component" value="Unassembled WGS sequence"/>
</dbReference>
<dbReference type="Proteomes" id="UP000515756">
    <property type="component" value="Chromosome"/>
</dbReference>
<evidence type="ECO:0000313" key="11">
    <source>
        <dbReference type="EMBL" id="MEA9437670.1"/>
    </source>
</evidence>
<keyword evidence="18" id="KW-1185">Reference proteome</keyword>
<dbReference type="EMBL" id="CP065937">
    <property type="protein sequence ID" value="QQA60321.1"/>
    <property type="molecule type" value="Genomic_DNA"/>
</dbReference>
<reference evidence="8" key="5">
    <citation type="submission" date="2022-09" db="EMBL/GenBank/DDBJ databases">
        <title>Intensive care unit water sources are persistently colonized with multi-drug resistant bacteria and are the site of extensive horizontal gene transfer of antibiotic resistance genes.</title>
        <authorList>
            <person name="Diorio-Toth L."/>
        </authorList>
    </citation>
    <scope>NUCLEOTIDE SEQUENCE</scope>
    <source>
        <strain evidence="8">GD03710</strain>
        <strain evidence="9">GD03796</strain>
    </source>
</reference>
<dbReference type="PANTHER" id="PTHR33505:SF4">
    <property type="entry name" value="PROTEIN PREY, MITOCHONDRIAL"/>
    <property type="match status" value="1"/>
</dbReference>
<dbReference type="EMBL" id="BPOP01000015">
    <property type="protein sequence ID" value="GJB91775.1"/>
    <property type="molecule type" value="Genomic_DNA"/>
</dbReference>
<dbReference type="InterPro" id="IPR005651">
    <property type="entry name" value="Trm112-like"/>
</dbReference>
<evidence type="ECO:0000313" key="2">
    <source>
        <dbReference type="EMBL" id="AXB06321.1"/>
    </source>
</evidence>
<name>A0A081LH49_AERCA</name>
<dbReference type="Proteomes" id="UP001163285">
    <property type="component" value="Chromosome"/>
</dbReference>
<evidence type="ECO:0000313" key="13">
    <source>
        <dbReference type="EMBL" id="UZC88236.1"/>
    </source>
</evidence>
<evidence type="ECO:0000313" key="3">
    <source>
        <dbReference type="EMBL" id="BBQ30097.1"/>
    </source>
</evidence>
<evidence type="ECO:0000313" key="17">
    <source>
        <dbReference type="Proteomes" id="UP000886934"/>
    </source>
</evidence>
<sequence>MALDIKLLDIIACPVCKGKLHYQAHAEGPQELICRFDRLAYPLEEGIPVLLENRARHLALEELKP</sequence>
<protein>
    <recommendedName>
        <fullName evidence="1">UPF0434 protein C1C91_16115</fullName>
    </recommendedName>
</protein>
<dbReference type="Proteomes" id="UP000886939">
    <property type="component" value="Unassembled WGS sequence"/>
</dbReference>
<reference evidence="12" key="3">
    <citation type="submission" date="2020-12" db="EMBL/GenBank/DDBJ databases">
        <title>GES Beta-lactamases isolated from hospital effluents in Brazil.</title>
        <authorList>
            <person name="Conte D."/>
            <person name="Mesa D."/>
            <person name="Palmeiro J.K."/>
            <person name="Dalla-Costa L.M."/>
        </authorList>
    </citation>
    <scope>NUCLEOTIDE SEQUENCE [LARGE SCALE GENOMIC DNA]</scope>
    <source>
        <strain evidence="12">Aero21</strain>
    </source>
</reference>
<dbReference type="RefSeq" id="WP_010675233.1">
    <property type="nucleotide sequence ID" value="NZ_AP019195.1"/>
</dbReference>
<dbReference type="OrthoDB" id="9812205at2"/>
<dbReference type="Proteomes" id="UP000266778">
    <property type="component" value="Chromosome"/>
</dbReference>
<comment type="similarity">
    <text evidence="1">Belongs to the UPF0434 family.</text>
</comment>
<reference evidence="10" key="8">
    <citation type="submission" date="2023-11" db="EMBL/GenBank/DDBJ databases">
        <title>WGS of Aeromonas in Northern Israel.</title>
        <authorList>
            <person name="Hershko Y."/>
        </authorList>
    </citation>
    <scope>NUCLEOTIDE SEQUENCE</scope>
    <source>
        <strain evidence="10">77416</strain>
    </source>
</reference>
<reference evidence="14" key="6">
    <citation type="submission" date="2023-03" db="EMBL/GenBank/DDBJ databases">
        <title>Aeromonas caviae strain AC1520.</title>
        <authorList>
            <person name="Xie T."/>
            <person name="Zhang Q."/>
            <person name="Deng J."/>
            <person name="Li X."/>
        </authorList>
    </citation>
    <scope>NUCLEOTIDE SEQUENCE</scope>
    <source>
        <strain evidence="14">AC1520</strain>
    </source>
</reference>
<dbReference type="EMBL" id="CP120942">
    <property type="protein sequence ID" value="WFF96543.1"/>
    <property type="molecule type" value="Genomic_DNA"/>
</dbReference>
<reference evidence="2" key="1">
    <citation type="journal article" date="2019" name="J Environ">
        <title>Genetic characterization and potential molecular dissemination mechanism of tet (31) gene in Aeromonas caviae from an oxytetracycline wastewater treatment system.</title>
        <authorList>
            <person name="Shi Y."/>
            <person name="Tian Z."/>
            <person name="Leclercq S.O."/>
            <person name="Zhang H."/>
            <person name="Yang M."/>
            <person name="Zhang Y."/>
        </authorList>
    </citation>
    <scope>NUCLEOTIDE SEQUENCE</scope>
    <source>
        <strain evidence="2">T25-39</strain>
    </source>
</reference>
<evidence type="ECO:0000313" key="9">
    <source>
        <dbReference type="EMBL" id="MDH1898657.1"/>
    </source>
</evidence>
<dbReference type="EMBL" id="BPNL01000032">
    <property type="protein sequence ID" value="GJA55345.1"/>
    <property type="molecule type" value="Genomic_DNA"/>
</dbReference>
<accession>A0A081LH49</accession>
<organism evidence="6 17">
    <name type="scientific">Aeromonas caviae</name>
    <name type="common">Aeromonas punctata</name>
    <dbReference type="NCBI Taxonomy" id="648"/>
    <lineage>
        <taxon>Bacteria</taxon>
        <taxon>Pseudomonadati</taxon>
        <taxon>Pseudomonadota</taxon>
        <taxon>Gammaproteobacteria</taxon>
        <taxon>Aeromonadales</taxon>
        <taxon>Aeromonadaceae</taxon>
        <taxon>Aeromonas</taxon>
    </lineage>
</organism>
<evidence type="ECO:0000313" key="12">
    <source>
        <dbReference type="EMBL" id="QQA60321.1"/>
    </source>
</evidence>
<reference evidence="3 15" key="2">
    <citation type="submission" date="2019-12" db="EMBL/GenBank/DDBJ databases">
        <title>complete genome sequences of Aeromonas caviae str. WP2-W18-ESBL-01 isolated from wastewater treatment plant effluent.</title>
        <authorList>
            <person name="Sekizuka T."/>
            <person name="Itokawa K."/>
            <person name="Yatsu K."/>
            <person name="Inamine Y."/>
            <person name="Kuroda M."/>
        </authorList>
    </citation>
    <scope>NUCLEOTIDE SEQUENCE [LARGE SCALE GENOMIC DNA]</scope>
    <source>
        <strain evidence="3 15">WP2-W18-ESBL-01</strain>
    </source>
</reference>
<dbReference type="EMBL" id="JAYGOJ010000125">
    <property type="protein sequence ID" value="MEA9437670.1"/>
    <property type="molecule type" value="Genomic_DNA"/>
</dbReference>
<dbReference type="EMBL" id="JAOCIZ010000002">
    <property type="protein sequence ID" value="MDH1503668.1"/>
    <property type="molecule type" value="Genomic_DNA"/>
</dbReference>
<evidence type="ECO:0000256" key="1">
    <source>
        <dbReference type="HAMAP-Rule" id="MF_01187"/>
    </source>
</evidence>
<evidence type="ECO:0000313" key="18">
    <source>
        <dbReference type="Proteomes" id="UP001304847"/>
    </source>
</evidence>
<dbReference type="Proteomes" id="UP000886934">
    <property type="component" value="Unassembled WGS sequence"/>
</dbReference>
<reference evidence="11 18" key="9">
    <citation type="submission" date="2023-12" db="EMBL/GenBank/DDBJ databases">
        <title>Characterization of antibiotic resistance in Aeromonas spp. in hospital effluent.</title>
        <authorList>
            <person name="Negoseki B.R.S."/>
            <person name="Krul D."/>
            <person name="Siqueira A.C."/>
            <person name="Almeida M."/>
            <person name="Mesa D."/>
            <person name="Conte D."/>
            <person name="Dalla-Costa L.M."/>
        </authorList>
    </citation>
    <scope>NUCLEOTIDE SEQUENCE [LARGE SCALE GENOMIC DNA]</scope>
    <source>
        <strain evidence="11 18">36v</strain>
    </source>
</reference>
<dbReference type="Proteomes" id="UP000887009">
    <property type="component" value="Unassembled WGS sequence"/>
</dbReference>
<dbReference type="Pfam" id="PF03966">
    <property type="entry name" value="Trm112p"/>
    <property type="match status" value="1"/>
</dbReference>
<dbReference type="PANTHER" id="PTHR33505">
    <property type="entry name" value="ZGC:162634"/>
    <property type="match status" value="1"/>
</dbReference>
<dbReference type="GO" id="GO:0005829">
    <property type="term" value="C:cytosol"/>
    <property type="evidence" value="ECO:0007669"/>
    <property type="project" value="TreeGrafter"/>
</dbReference>
<evidence type="ECO:0000313" key="8">
    <source>
        <dbReference type="EMBL" id="MDH1503668.1"/>
    </source>
</evidence>
<reference evidence="6 16" key="4">
    <citation type="submission" date="2021-07" db="EMBL/GenBank/DDBJ databases">
        <title>Draft genome sequence of carbapenem-resistant Aeromonas spp. in Japan.</title>
        <authorList>
            <person name="Maehana S."/>
            <person name="Suzuki M."/>
            <person name="Kitasato H."/>
        </authorList>
    </citation>
    <scope>NUCLEOTIDE SEQUENCE</scope>
    <source>
        <strain evidence="4">KAM343</strain>
        <strain evidence="5">KAM348</strain>
        <strain evidence="6">KAM351</strain>
        <strain evidence="7 16">KAM382</strain>
    </source>
</reference>
<dbReference type="HAMAP" id="MF_01187">
    <property type="entry name" value="UPF0434"/>
    <property type="match status" value="1"/>
</dbReference>
<dbReference type="EMBL" id="AP021927">
    <property type="protein sequence ID" value="BBQ30097.1"/>
    <property type="molecule type" value="Genomic_DNA"/>
</dbReference>
<dbReference type="EMBL" id="CP025706">
    <property type="protein sequence ID" value="AXB06321.1"/>
    <property type="molecule type" value="Genomic_DNA"/>
</dbReference>
<evidence type="ECO:0000313" key="7">
    <source>
        <dbReference type="EMBL" id="GJB91775.1"/>
    </source>
</evidence>
<dbReference type="Proteomes" id="UP001161704">
    <property type="component" value="Unassembled WGS sequence"/>
</dbReference>
<dbReference type="Proteomes" id="UP001160758">
    <property type="component" value="Unassembled WGS sequence"/>
</dbReference>
<dbReference type="Proteomes" id="UP000737420">
    <property type="component" value="Unassembled WGS sequence"/>
</dbReference>
<dbReference type="EMBL" id="JAWZVU010000069">
    <property type="protein sequence ID" value="MDX7721097.1"/>
    <property type="molecule type" value="Genomic_DNA"/>
</dbReference>
<dbReference type="FunFam" id="2.20.25.10:FF:000002">
    <property type="entry name" value="UPF0434 protein YcaR"/>
    <property type="match status" value="1"/>
</dbReference>
<evidence type="ECO:0000313" key="16">
    <source>
        <dbReference type="Proteomes" id="UP000737420"/>
    </source>
</evidence>
<evidence type="ECO:0000313" key="4">
    <source>
        <dbReference type="EMBL" id="GJA41158.1"/>
    </source>
</evidence>
<dbReference type="EMBL" id="BPNN01000054">
    <property type="protein sequence ID" value="GJA64574.1"/>
    <property type="molecule type" value="Genomic_DNA"/>
</dbReference>
<dbReference type="EMBL" id="JAOCFT010000001">
    <property type="protein sequence ID" value="MDH1898657.1"/>
    <property type="molecule type" value="Genomic_DNA"/>
</dbReference>
<dbReference type="EMBL" id="CP110176">
    <property type="protein sequence ID" value="UZC88236.1"/>
    <property type="molecule type" value="Genomic_DNA"/>
</dbReference>
<reference evidence="13" key="7">
    <citation type="submission" date="2023-04" db="EMBL/GenBank/DDBJ databases">
        <title>Whole Genome Sequence of Multi-drug resistant Aeromonas caviae as a gut pathogen in newborn.</title>
        <authorList>
            <person name="Jadhav S.V."/>
            <person name="Saroj S.D."/>
            <person name="Saha U.B."/>
            <person name="Sen S."/>
            <person name="Kher A."/>
        </authorList>
    </citation>
    <scope>NUCLEOTIDE SEQUENCE</scope>
    <source>
        <strain evidence="13">SVJ23</strain>
    </source>
</reference>
<dbReference type="Proteomes" id="UP001277183">
    <property type="component" value="Unassembled WGS sequence"/>
</dbReference>
<evidence type="ECO:0000313" key="10">
    <source>
        <dbReference type="EMBL" id="MDX7721097.1"/>
    </source>
</evidence>
<dbReference type="EMBL" id="BPNI01000033">
    <property type="protein sequence ID" value="GJA41158.1"/>
    <property type="molecule type" value="Genomic_DNA"/>
</dbReference>
<dbReference type="AlphaFoldDB" id="A0A081LH49"/>
<evidence type="ECO:0000313" key="14">
    <source>
        <dbReference type="EMBL" id="WFF96543.1"/>
    </source>
</evidence>
<gene>
    <name evidence="2" type="ORF">C1C91_16115</name>
    <name evidence="12" type="ORF">JC965_19585</name>
    <name evidence="4" type="ORF">KAM343_19540</name>
    <name evidence="5" type="ORF">KAM348_27680</name>
    <name evidence="6" type="ORF">KAM351_31850</name>
    <name evidence="7" type="ORF">KAM382_18360</name>
    <name evidence="9" type="ORF">N5I07_14035</name>
    <name evidence="8" type="ORF">N5I20_01155</name>
    <name evidence="13" type="ORF">OJY61_10130</name>
    <name evidence="14" type="ORF">P5S46_12770</name>
    <name evidence="10" type="ORF">SJS77_11500</name>
    <name evidence="11" type="ORF">VCX44_18135</name>
    <name evidence="3" type="ORF">WP2W18E01_16790</name>
</gene>
<dbReference type="GeneID" id="48821901"/>
<proteinExistence type="inferred from homology"/>
<dbReference type="Gene3D" id="2.20.25.10">
    <property type="match status" value="1"/>
</dbReference>
<evidence type="ECO:0000313" key="6">
    <source>
        <dbReference type="EMBL" id="GJA64574.1"/>
    </source>
</evidence>
<dbReference type="SUPFAM" id="SSF158997">
    <property type="entry name" value="Trm112p-like"/>
    <property type="match status" value="1"/>
</dbReference>
<evidence type="ECO:0000313" key="5">
    <source>
        <dbReference type="EMBL" id="GJA55345.1"/>
    </source>
</evidence>